<dbReference type="AlphaFoldDB" id="A0A4S8KMU7"/>
<feature type="compositionally biased region" description="Low complexity" evidence="1">
    <location>
        <begin position="17"/>
        <end position="33"/>
    </location>
</feature>
<feature type="region of interest" description="Disordered" evidence="1">
    <location>
        <begin position="1"/>
        <end position="34"/>
    </location>
</feature>
<evidence type="ECO:0000256" key="1">
    <source>
        <dbReference type="SAM" id="MobiDB-lite"/>
    </source>
</evidence>
<feature type="region of interest" description="Disordered" evidence="1">
    <location>
        <begin position="73"/>
        <end position="144"/>
    </location>
</feature>
<proteinExistence type="predicted"/>
<reference evidence="2 3" key="1">
    <citation type="journal article" date="2019" name="Nat. Ecol. Evol.">
        <title>Megaphylogeny resolves global patterns of mushroom evolution.</title>
        <authorList>
            <person name="Varga T."/>
            <person name="Krizsan K."/>
            <person name="Foldi C."/>
            <person name="Dima B."/>
            <person name="Sanchez-Garcia M."/>
            <person name="Sanchez-Ramirez S."/>
            <person name="Szollosi G.J."/>
            <person name="Szarkandi J.G."/>
            <person name="Papp V."/>
            <person name="Albert L."/>
            <person name="Andreopoulos W."/>
            <person name="Angelini C."/>
            <person name="Antonin V."/>
            <person name="Barry K.W."/>
            <person name="Bougher N.L."/>
            <person name="Buchanan P."/>
            <person name="Buyck B."/>
            <person name="Bense V."/>
            <person name="Catcheside P."/>
            <person name="Chovatia M."/>
            <person name="Cooper J."/>
            <person name="Damon W."/>
            <person name="Desjardin D."/>
            <person name="Finy P."/>
            <person name="Geml J."/>
            <person name="Haridas S."/>
            <person name="Hughes K."/>
            <person name="Justo A."/>
            <person name="Karasinski D."/>
            <person name="Kautmanova I."/>
            <person name="Kiss B."/>
            <person name="Kocsube S."/>
            <person name="Kotiranta H."/>
            <person name="LaButti K.M."/>
            <person name="Lechner B.E."/>
            <person name="Liimatainen K."/>
            <person name="Lipzen A."/>
            <person name="Lukacs Z."/>
            <person name="Mihaltcheva S."/>
            <person name="Morgado L.N."/>
            <person name="Niskanen T."/>
            <person name="Noordeloos M.E."/>
            <person name="Ohm R.A."/>
            <person name="Ortiz-Santana B."/>
            <person name="Ovrebo C."/>
            <person name="Racz N."/>
            <person name="Riley R."/>
            <person name="Savchenko A."/>
            <person name="Shiryaev A."/>
            <person name="Soop K."/>
            <person name="Spirin V."/>
            <person name="Szebenyi C."/>
            <person name="Tomsovsky M."/>
            <person name="Tulloss R.E."/>
            <person name="Uehling J."/>
            <person name="Grigoriev I.V."/>
            <person name="Vagvolgyi C."/>
            <person name="Papp T."/>
            <person name="Martin F.M."/>
            <person name="Miettinen O."/>
            <person name="Hibbett D.S."/>
            <person name="Nagy L.G."/>
        </authorList>
    </citation>
    <scope>NUCLEOTIDE SEQUENCE [LARGE SCALE GENOMIC DNA]</scope>
    <source>
        <strain evidence="2 3">CBS 962.96</strain>
    </source>
</reference>
<organism evidence="2 3">
    <name type="scientific">Dendrothele bispora (strain CBS 962.96)</name>
    <dbReference type="NCBI Taxonomy" id="1314807"/>
    <lineage>
        <taxon>Eukaryota</taxon>
        <taxon>Fungi</taxon>
        <taxon>Dikarya</taxon>
        <taxon>Basidiomycota</taxon>
        <taxon>Agaricomycotina</taxon>
        <taxon>Agaricomycetes</taxon>
        <taxon>Agaricomycetidae</taxon>
        <taxon>Agaricales</taxon>
        <taxon>Agaricales incertae sedis</taxon>
        <taxon>Dendrothele</taxon>
    </lineage>
</organism>
<dbReference type="EMBL" id="ML180622">
    <property type="protein sequence ID" value="THU76966.1"/>
    <property type="molecule type" value="Genomic_DNA"/>
</dbReference>
<feature type="compositionally biased region" description="Polar residues" evidence="1">
    <location>
        <begin position="228"/>
        <end position="245"/>
    </location>
</feature>
<accession>A0A4S8KMU7</accession>
<dbReference type="Proteomes" id="UP000297245">
    <property type="component" value="Unassembled WGS sequence"/>
</dbReference>
<feature type="compositionally biased region" description="Basic and acidic residues" evidence="1">
    <location>
        <begin position="249"/>
        <end position="258"/>
    </location>
</feature>
<feature type="region of interest" description="Disordered" evidence="1">
    <location>
        <begin position="223"/>
        <end position="258"/>
    </location>
</feature>
<sequence length="258" mass="26808">MPLDPSPGAYTPTSSNPGVSTTSASTPASPGGARSQSHICEYAYAYGYVVVIVGPVERSFPCDTETVVCTEWGDAPSTTGPAPLPISFQEQTGPETNAEKLSESTPSPSCNNEAPFLHSTSPGLPPSPEPAAEPGRVADVDTTSMNPVPSDALLAATDTSFFFPQTIQWLGMGTGTGVERADSPVQAITDQISAGKDKDNANGIDDANPGTYFEVNKSRSEVVEIQKEQGSACASSDTNTLQETPSRPHGHETGLDTS</sequence>
<evidence type="ECO:0000313" key="3">
    <source>
        <dbReference type="Proteomes" id="UP000297245"/>
    </source>
</evidence>
<name>A0A4S8KMU7_DENBC</name>
<gene>
    <name evidence="2" type="ORF">K435DRAFT_878480</name>
</gene>
<protein>
    <submittedName>
        <fullName evidence="2">Uncharacterized protein</fullName>
    </submittedName>
</protein>
<keyword evidence="3" id="KW-1185">Reference proteome</keyword>
<feature type="compositionally biased region" description="Polar residues" evidence="1">
    <location>
        <begin position="103"/>
        <end position="122"/>
    </location>
</feature>
<evidence type="ECO:0000313" key="2">
    <source>
        <dbReference type="EMBL" id="THU76966.1"/>
    </source>
</evidence>